<accession>A0A0P4W0P5</accession>
<reference evidence="3" key="1">
    <citation type="submission" date="2015-09" db="EMBL/GenBank/DDBJ databases">
        <title>Scylla olivacea transcriptome.</title>
        <authorList>
            <person name="Ikhwanuddin M."/>
        </authorList>
    </citation>
    <scope>NUCLEOTIDE SEQUENCE</scope>
</reference>
<evidence type="ECO:0000259" key="2">
    <source>
        <dbReference type="Pfam" id="PF13902"/>
    </source>
</evidence>
<sequence>MGVIRKACNRAPVISFSDESINSLGISQPSTPPPEPEPPAEEIPVVHVPQRRDPAQLLQRLEQHHRSRHAGARRSRRASNARALQTLVEDEMEDALEPTIADFLPKADNAFTKLLTDCNNMRIWQHFITRTEQEQQEYLESVAPKTQERVGRSSVGGFSFTQINSDTMEENLPNAEGFTVVAQMSDCRHVHPAYSEAHRFSMMEAQLQSLLKKKHLPLGVLSYLEEEIVEIFGNDPLAIYITSELSSFERLLLHALCQYNLLRSKSTTIAGVRRTKVENAHKCFHIPEISLTSYIDKFYRS</sequence>
<dbReference type="InterPro" id="IPR025952">
    <property type="entry name" value="R3H-assoc_dom"/>
</dbReference>
<dbReference type="EMBL" id="GDRN01097251">
    <property type="protein sequence ID" value="JAI59161.1"/>
    <property type="molecule type" value="Transcribed_RNA"/>
</dbReference>
<name>A0A0P4W0P5_SCYOL</name>
<organism evidence="3">
    <name type="scientific">Scylla olivacea</name>
    <name type="common">Orange mud crab</name>
    <name type="synonym">Cancer olivacea</name>
    <dbReference type="NCBI Taxonomy" id="85551"/>
    <lineage>
        <taxon>Eukaryota</taxon>
        <taxon>Metazoa</taxon>
        <taxon>Ecdysozoa</taxon>
        <taxon>Arthropoda</taxon>
        <taxon>Crustacea</taxon>
        <taxon>Multicrustacea</taxon>
        <taxon>Malacostraca</taxon>
        <taxon>Eumalacostraca</taxon>
        <taxon>Eucarida</taxon>
        <taxon>Decapoda</taxon>
        <taxon>Pleocyemata</taxon>
        <taxon>Brachyura</taxon>
        <taxon>Eubrachyura</taxon>
        <taxon>Portunoidea</taxon>
        <taxon>Portunidae</taxon>
        <taxon>Portuninae</taxon>
        <taxon>Scylla</taxon>
    </lineage>
</organism>
<dbReference type="InterPro" id="IPR036867">
    <property type="entry name" value="R3H_dom_sf"/>
</dbReference>
<dbReference type="PANTHER" id="PTHR32019:SF2">
    <property type="entry name" value="R3H DOMAIN-CONTAINING PROTEIN 4"/>
    <property type="match status" value="1"/>
</dbReference>
<protein>
    <recommendedName>
        <fullName evidence="2">R3H-associated N-terminal domain-containing protein</fullName>
    </recommendedName>
</protein>
<feature type="compositionally biased region" description="Polar residues" evidence="1">
    <location>
        <begin position="20"/>
        <end position="29"/>
    </location>
</feature>
<dbReference type="Pfam" id="PF13902">
    <property type="entry name" value="R3H-assoc"/>
    <property type="match status" value="1"/>
</dbReference>
<dbReference type="AlphaFoldDB" id="A0A0P4W0P5"/>
<dbReference type="GO" id="GO:0003676">
    <property type="term" value="F:nucleic acid binding"/>
    <property type="evidence" value="ECO:0007669"/>
    <property type="project" value="InterPro"/>
</dbReference>
<dbReference type="PANTHER" id="PTHR32019">
    <property type="entry name" value="R3H DOMAIN-CONTAINING PROTEIN 4"/>
    <property type="match status" value="1"/>
</dbReference>
<feature type="domain" description="R3H-associated N-terminal" evidence="2">
    <location>
        <begin position="64"/>
        <end position="213"/>
    </location>
</feature>
<proteinExistence type="predicted"/>
<dbReference type="InterPro" id="IPR039629">
    <property type="entry name" value="R3HDM4"/>
</dbReference>
<dbReference type="SUPFAM" id="SSF82708">
    <property type="entry name" value="R3H domain"/>
    <property type="match status" value="1"/>
</dbReference>
<evidence type="ECO:0000256" key="1">
    <source>
        <dbReference type="SAM" id="MobiDB-lite"/>
    </source>
</evidence>
<feature type="region of interest" description="Disordered" evidence="1">
    <location>
        <begin position="20"/>
        <end position="41"/>
    </location>
</feature>
<evidence type="ECO:0000313" key="3">
    <source>
        <dbReference type="EMBL" id="JAI59161.1"/>
    </source>
</evidence>